<reference evidence="5" key="1">
    <citation type="submission" date="2021-02" db="EMBL/GenBank/DDBJ databases">
        <authorList>
            <person name="Nowell W R."/>
        </authorList>
    </citation>
    <scope>NUCLEOTIDE SEQUENCE</scope>
</reference>
<gene>
    <name evidence="5" type="ORF">OVN521_LOCUS41274</name>
</gene>
<comment type="caution">
    <text evidence="5">The sequence shown here is derived from an EMBL/GenBank/DDBJ whole genome shotgun (WGS) entry which is preliminary data.</text>
</comment>
<comment type="similarity">
    <text evidence="1">Belongs to the AB hydrolase superfamily. AB hydrolase 2 family.</text>
</comment>
<keyword evidence="3" id="KW-0378">Hydrolase</keyword>
<feature type="domain" description="Phospholipase/carboxylesterase/thioesterase" evidence="4">
    <location>
        <begin position="7"/>
        <end position="123"/>
    </location>
</feature>
<evidence type="ECO:0000313" key="6">
    <source>
        <dbReference type="Proteomes" id="UP000663866"/>
    </source>
</evidence>
<proteinExistence type="inferred from homology"/>
<evidence type="ECO:0000256" key="1">
    <source>
        <dbReference type="ARBA" id="ARBA00006499"/>
    </source>
</evidence>
<dbReference type="GO" id="GO:0008474">
    <property type="term" value="F:palmitoyl-(protein) hydrolase activity"/>
    <property type="evidence" value="ECO:0007669"/>
    <property type="project" value="UniProtKB-EC"/>
</dbReference>
<dbReference type="PANTHER" id="PTHR10655:SF17">
    <property type="entry name" value="LYSOPHOSPHOLIPASE-LIKE PROTEIN 1"/>
    <property type="match status" value="1"/>
</dbReference>
<dbReference type="GO" id="GO:0052689">
    <property type="term" value="F:carboxylic ester hydrolase activity"/>
    <property type="evidence" value="ECO:0007669"/>
    <property type="project" value="TreeGrafter"/>
</dbReference>
<evidence type="ECO:0000313" key="5">
    <source>
        <dbReference type="EMBL" id="CAF4510226.1"/>
    </source>
</evidence>
<dbReference type="AlphaFoldDB" id="A0A820W1I8"/>
<dbReference type="SUPFAM" id="SSF53474">
    <property type="entry name" value="alpha/beta-Hydrolases"/>
    <property type="match status" value="1"/>
</dbReference>
<dbReference type="InterPro" id="IPR003140">
    <property type="entry name" value="PLipase/COase/thioEstase"/>
</dbReference>
<dbReference type="Gene3D" id="3.40.50.1820">
    <property type="entry name" value="alpha/beta hydrolase"/>
    <property type="match status" value="1"/>
</dbReference>
<keyword evidence="6" id="KW-1185">Reference proteome</keyword>
<evidence type="ECO:0000259" key="4">
    <source>
        <dbReference type="Pfam" id="PF02230"/>
    </source>
</evidence>
<dbReference type="GO" id="GO:0005737">
    <property type="term" value="C:cytoplasm"/>
    <property type="evidence" value="ECO:0007669"/>
    <property type="project" value="TreeGrafter"/>
</dbReference>
<dbReference type="Proteomes" id="UP000663866">
    <property type="component" value="Unassembled WGS sequence"/>
</dbReference>
<accession>A0A820W1I8</accession>
<dbReference type="Pfam" id="PF02230">
    <property type="entry name" value="Abhydrolase_2"/>
    <property type="match status" value="1"/>
</dbReference>
<dbReference type="InterPro" id="IPR029058">
    <property type="entry name" value="AB_hydrolase_fold"/>
</dbReference>
<feature type="non-terminal residue" evidence="5">
    <location>
        <position position="1"/>
    </location>
</feature>
<dbReference type="EMBL" id="CAJOBG010054688">
    <property type="protein sequence ID" value="CAF4510226.1"/>
    <property type="molecule type" value="Genomic_DNA"/>
</dbReference>
<dbReference type="PANTHER" id="PTHR10655">
    <property type="entry name" value="LYSOPHOSPHOLIPASE-RELATED"/>
    <property type="match status" value="1"/>
</dbReference>
<evidence type="ECO:0000256" key="2">
    <source>
        <dbReference type="ARBA" id="ARBA00012423"/>
    </source>
</evidence>
<evidence type="ECO:0000256" key="3">
    <source>
        <dbReference type="ARBA" id="ARBA00022801"/>
    </source>
</evidence>
<dbReference type="InterPro" id="IPR050565">
    <property type="entry name" value="LYPA1-2/EST-like"/>
</dbReference>
<name>A0A820W1I8_9BILA</name>
<protein>
    <recommendedName>
        <fullName evidence="2">palmitoyl-protein hydrolase</fullName>
        <ecNumber evidence="2">3.1.2.22</ecNumber>
    </recommendedName>
</protein>
<sequence>ESWLEVFDMYNISKTARHVKFIFPTAPIRPITLNYGMTMTGWFDAFGLDRSAKEDEQGILESSKYVNDLIQDEVNNGIPSQRVMIGGFSQGGATALHAALTTTHSLAGVLALSTWLPLSSTFPK</sequence>
<organism evidence="5 6">
    <name type="scientific">Rotaria magnacalcarata</name>
    <dbReference type="NCBI Taxonomy" id="392030"/>
    <lineage>
        <taxon>Eukaryota</taxon>
        <taxon>Metazoa</taxon>
        <taxon>Spiralia</taxon>
        <taxon>Gnathifera</taxon>
        <taxon>Rotifera</taxon>
        <taxon>Eurotatoria</taxon>
        <taxon>Bdelloidea</taxon>
        <taxon>Philodinida</taxon>
        <taxon>Philodinidae</taxon>
        <taxon>Rotaria</taxon>
    </lineage>
</organism>
<dbReference type="EC" id="3.1.2.22" evidence="2"/>
<feature type="non-terminal residue" evidence="5">
    <location>
        <position position="124"/>
    </location>
</feature>